<organism evidence="1">
    <name type="scientific">marine sediment metagenome</name>
    <dbReference type="NCBI Taxonomy" id="412755"/>
    <lineage>
        <taxon>unclassified sequences</taxon>
        <taxon>metagenomes</taxon>
        <taxon>ecological metagenomes</taxon>
    </lineage>
</organism>
<name>X1FRD6_9ZZZZ</name>
<comment type="caution">
    <text evidence="1">The sequence shown here is derived from an EMBL/GenBank/DDBJ whole genome shotgun (WGS) entry which is preliminary data.</text>
</comment>
<dbReference type="EMBL" id="BARU01011941">
    <property type="protein sequence ID" value="GAH35090.1"/>
    <property type="molecule type" value="Genomic_DNA"/>
</dbReference>
<gene>
    <name evidence="1" type="ORF">S03H2_22239</name>
</gene>
<proteinExistence type="predicted"/>
<protein>
    <submittedName>
        <fullName evidence="1">Uncharacterized protein</fullName>
    </submittedName>
</protein>
<feature type="non-terminal residue" evidence="1">
    <location>
        <position position="1"/>
    </location>
</feature>
<sequence>VSNMSYLYGAPSLDLQECAIVSFDIPGLKINKSNDMIVNVTTTSAAKADKVLEAYVDPVYYDLRIDDVGTSAFDIANVTLSFTNYGQQNVTLESVYINNTYIPLSNLYANFESTWVPLTSNNLEAFEIGIGNSMEITISVDDLEVILGLAIDVNDELVIVIRVEEGAEINHQEIVI</sequence>
<evidence type="ECO:0000313" key="1">
    <source>
        <dbReference type="EMBL" id="GAH35090.1"/>
    </source>
</evidence>
<accession>X1FRD6</accession>
<reference evidence="1" key="1">
    <citation type="journal article" date="2014" name="Front. Microbiol.">
        <title>High frequency of phylogenetically diverse reductive dehalogenase-homologous genes in deep subseafloor sedimentary metagenomes.</title>
        <authorList>
            <person name="Kawai M."/>
            <person name="Futagami T."/>
            <person name="Toyoda A."/>
            <person name="Takaki Y."/>
            <person name="Nishi S."/>
            <person name="Hori S."/>
            <person name="Arai W."/>
            <person name="Tsubouchi T."/>
            <person name="Morono Y."/>
            <person name="Uchiyama I."/>
            <person name="Ito T."/>
            <person name="Fujiyama A."/>
            <person name="Inagaki F."/>
            <person name="Takami H."/>
        </authorList>
    </citation>
    <scope>NUCLEOTIDE SEQUENCE</scope>
    <source>
        <strain evidence="1">Expedition CK06-06</strain>
    </source>
</reference>
<dbReference type="AlphaFoldDB" id="X1FRD6"/>